<sequence length="34" mass="3749">MNLVLCKYVIKDAHQVSPCALRVTRMCGLVDGQS</sequence>
<dbReference type="EMBL" id="GBXM01002702">
    <property type="protein sequence ID" value="JAI05876.1"/>
    <property type="molecule type" value="Transcribed_RNA"/>
</dbReference>
<reference evidence="1" key="2">
    <citation type="journal article" date="2015" name="Fish Shellfish Immunol.">
        <title>Early steps in the European eel (Anguilla anguilla)-Vibrio vulnificus interaction in the gills: Role of the RtxA13 toxin.</title>
        <authorList>
            <person name="Callol A."/>
            <person name="Pajuelo D."/>
            <person name="Ebbesson L."/>
            <person name="Teles M."/>
            <person name="MacKenzie S."/>
            <person name="Amaro C."/>
        </authorList>
    </citation>
    <scope>NUCLEOTIDE SEQUENCE</scope>
</reference>
<evidence type="ECO:0000313" key="1">
    <source>
        <dbReference type="EMBL" id="JAI05876.1"/>
    </source>
</evidence>
<reference evidence="1" key="1">
    <citation type="submission" date="2014-11" db="EMBL/GenBank/DDBJ databases">
        <authorList>
            <person name="Amaro Gonzalez C."/>
        </authorList>
    </citation>
    <scope>NUCLEOTIDE SEQUENCE</scope>
</reference>
<name>A0A0E9XVJ8_ANGAN</name>
<proteinExistence type="predicted"/>
<accession>A0A0E9XVJ8</accession>
<organism evidence="1">
    <name type="scientific">Anguilla anguilla</name>
    <name type="common">European freshwater eel</name>
    <name type="synonym">Muraena anguilla</name>
    <dbReference type="NCBI Taxonomy" id="7936"/>
    <lineage>
        <taxon>Eukaryota</taxon>
        <taxon>Metazoa</taxon>
        <taxon>Chordata</taxon>
        <taxon>Craniata</taxon>
        <taxon>Vertebrata</taxon>
        <taxon>Euteleostomi</taxon>
        <taxon>Actinopterygii</taxon>
        <taxon>Neopterygii</taxon>
        <taxon>Teleostei</taxon>
        <taxon>Anguilliformes</taxon>
        <taxon>Anguillidae</taxon>
        <taxon>Anguilla</taxon>
    </lineage>
</organism>
<protein>
    <submittedName>
        <fullName evidence="1">Uncharacterized protein</fullName>
    </submittedName>
</protein>
<dbReference type="AlphaFoldDB" id="A0A0E9XVJ8"/>